<sequence length="246" mass="25001">MLRAALQLRLGAGGPSARTATMSLPFSGLLLRSTASAGSSSIAQSPAGSRALRTDAAHGPGGSARSNARGGQQQQQAGAPGSPFIKAAAIAFAAAATAAVVGAAAAQGPAVRDLQQLPPAAGAHTQGEEVGLVATPGPYTGIQLSRRTPAPGEVVTADNVHVGLVVRRGPDWDRIYTNWIAAGQDGGPGSNGVVTRIGTSGTGVTVQWPATGREMACLIRNAPGWRELVVAPAEVQQEWPQQWRKQ</sequence>
<dbReference type="SUPFAM" id="SSF159034">
    <property type="entry name" value="Mib/herc2 domain-like"/>
    <property type="match status" value="1"/>
</dbReference>
<evidence type="ECO:0000313" key="3">
    <source>
        <dbReference type="Proteomes" id="UP000650467"/>
    </source>
</evidence>
<dbReference type="Proteomes" id="UP000650467">
    <property type="component" value="Unassembled WGS sequence"/>
</dbReference>
<accession>A0A835T709</accession>
<reference evidence="2" key="1">
    <citation type="journal article" date="2020" name="bioRxiv">
        <title>Comparative genomics of Chlamydomonas.</title>
        <authorList>
            <person name="Craig R.J."/>
            <person name="Hasan A.R."/>
            <person name="Ness R.W."/>
            <person name="Keightley P.D."/>
        </authorList>
    </citation>
    <scope>NUCLEOTIDE SEQUENCE</scope>
    <source>
        <strain evidence="2">SAG 7.73</strain>
    </source>
</reference>
<dbReference type="OrthoDB" id="557698at2759"/>
<comment type="caution">
    <text evidence="2">The sequence shown here is derived from an EMBL/GenBank/DDBJ whole genome shotgun (WGS) entry which is preliminary data.</text>
</comment>
<keyword evidence="3" id="KW-1185">Reference proteome</keyword>
<dbReference type="AlphaFoldDB" id="A0A835T709"/>
<organism evidence="2 3">
    <name type="scientific">Chlamydomonas incerta</name>
    <dbReference type="NCBI Taxonomy" id="51695"/>
    <lineage>
        <taxon>Eukaryota</taxon>
        <taxon>Viridiplantae</taxon>
        <taxon>Chlorophyta</taxon>
        <taxon>core chlorophytes</taxon>
        <taxon>Chlorophyceae</taxon>
        <taxon>CS clade</taxon>
        <taxon>Chlamydomonadales</taxon>
        <taxon>Chlamydomonadaceae</taxon>
        <taxon>Chlamydomonas</taxon>
    </lineage>
</organism>
<gene>
    <name evidence="2" type="ORF">HXX76_005760</name>
</gene>
<dbReference type="Gene3D" id="2.30.30.40">
    <property type="entry name" value="SH3 Domains"/>
    <property type="match status" value="1"/>
</dbReference>
<dbReference type="GO" id="GO:0046872">
    <property type="term" value="F:metal ion binding"/>
    <property type="evidence" value="ECO:0007669"/>
    <property type="project" value="InterPro"/>
</dbReference>
<name>A0A835T709_CHLIN</name>
<feature type="region of interest" description="Disordered" evidence="1">
    <location>
        <begin position="40"/>
        <end position="80"/>
    </location>
</feature>
<feature type="compositionally biased region" description="Low complexity" evidence="1">
    <location>
        <begin position="64"/>
        <end position="80"/>
    </location>
</feature>
<dbReference type="InterPro" id="IPR037252">
    <property type="entry name" value="Mib_Herc2_sf"/>
</dbReference>
<protein>
    <submittedName>
        <fullName evidence="2">Uncharacterized protein</fullName>
    </submittedName>
</protein>
<evidence type="ECO:0000256" key="1">
    <source>
        <dbReference type="SAM" id="MobiDB-lite"/>
    </source>
</evidence>
<proteinExistence type="predicted"/>
<dbReference type="GO" id="GO:0004842">
    <property type="term" value="F:ubiquitin-protein transferase activity"/>
    <property type="evidence" value="ECO:0007669"/>
    <property type="project" value="InterPro"/>
</dbReference>
<evidence type="ECO:0000313" key="2">
    <source>
        <dbReference type="EMBL" id="KAG2438152.1"/>
    </source>
</evidence>
<dbReference type="EMBL" id="JAEHOC010000010">
    <property type="protein sequence ID" value="KAG2438152.1"/>
    <property type="molecule type" value="Genomic_DNA"/>
</dbReference>